<organism evidence="2 3">
    <name type="scientific">Actinokineospora alba</name>
    <dbReference type="NCBI Taxonomy" id="504798"/>
    <lineage>
        <taxon>Bacteria</taxon>
        <taxon>Bacillati</taxon>
        <taxon>Actinomycetota</taxon>
        <taxon>Actinomycetes</taxon>
        <taxon>Pseudonocardiales</taxon>
        <taxon>Pseudonocardiaceae</taxon>
        <taxon>Actinokineospora</taxon>
    </lineage>
</organism>
<evidence type="ECO:0000256" key="1">
    <source>
        <dbReference type="SAM" id="Phobius"/>
    </source>
</evidence>
<feature type="transmembrane region" description="Helical" evidence="1">
    <location>
        <begin position="39"/>
        <end position="57"/>
    </location>
</feature>
<gene>
    <name evidence="2" type="ORF">SAMN05192558_1285</name>
</gene>
<dbReference type="STRING" id="504798.SAMN05421871_12210"/>
<feature type="transmembrane region" description="Helical" evidence="1">
    <location>
        <begin position="90"/>
        <end position="111"/>
    </location>
</feature>
<keyword evidence="1" id="KW-0812">Transmembrane</keyword>
<proteinExistence type="predicted"/>
<name>A0A1H0WP61_9PSEU</name>
<keyword evidence="1" id="KW-0472">Membrane</keyword>
<dbReference type="OrthoDB" id="10001462at2"/>
<dbReference type="EMBL" id="FNJB01000028">
    <property type="protein sequence ID" value="SDP92467.1"/>
    <property type="molecule type" value="Genomic_DNA"/>
</dbReference>
<accession>A0A1H0WP61</accession>
<evidence type="ECO:0000313" key="3">
    <source>
        <dbReference type="Proteomes" id="UP000199651"/>
    </source>
</evidence>
<dbReference type="AlphaFoldDB" id="A0A1H0WP61"/>
<evidence type="ECO:0008006" key="4">
    <source>
        <dbReference type="Google" id="ProtNLM"/>
    </source>
</evidence>
<reference evidence="3" key="1">
    <citation type="submission" date="2016-10" db="EMBL/GenBank/DDBJ databases">
        <authorList>
            <person name="Varghese N."/>
            <person name="Submissions S."/>
        </authorList>
    </citation>
    <scope>NUCLEOTIDE SEQUENCE [LARGE SCALE GENOMIC DNA]</scope>
    <source>
        <strain evidence="3">IBRC-M 10655</strain>
    </source>
</reference>
<dbReference type="Proteomes" id="UP000199651">
    <property type="component" value="Unassembled WGS sequence"/>
</dbReference>
<dbReference type="RefSeq" id="WP_133794202.1">
    <property type="nucleotide sequence ID" value="NZ_FNDV01000022.1"/>
</dbReference>
<evidence type="ECO:0000313" key="2">
    <source>
        <dbReference type="EMBL" id="SDP92467.1"/>
    </source>
</evidence>
<feature type="transmembrane region" description="Helical" evidence="1">
    <location>
        <begin position="64"/>
        <end position="84"/>
    </location>
</feature>
<sequence>MSLPPLQRPRAVDGAFACAVAGSALAAVLLGVADRSISYLGMGAAVAAVASLVLAFPMRVGRPWARIGLFVSALFGVLCAPAVANAVGSSAAPVLGAVLVAAWAVVIALLARADVRDYVVVCDMRG</sequence>
<protein>
    <recommendedName>
        <fullName evidence="4">SPW repeat-containing protein</fullName>
    </recommendedName>
</protein>
<keyword evidence="1" id="KW-1133">Transmembrane helix</keyword>
<feature type="transmembrane region" description="Helical" evidence="1">
    <location>
        <begin position="12"/>
        <end position="33"/>
    </location>
</feature>
<keyword evidence="3" id="KW-1185">Reference proteome</keyword>